<evidence type="ECO:0000313" key="1">
    <source>
        <dbReference type="EMBL" id="GHD63775.1"/>
    </source>
</evidence>
<evidence type="ECO:0000313" key="2">
    <source>
        <dbReference type="Proteomes" id="UP000604737"/>
    </source>
</evidence>
<sequence>MANVHPFAAGNYNGHQCYHVTAEDRMQAVKTFTKQQCLAALELTDLQKTVERAVRSRIRSLERD</sequence>
<dbReference type="Proteomes" id="UP000604737">
    <property type="component" value="Unassembled WGS sequence"/>
</dbReference>
<accession>A0ABQ3H279</accession>
<dbReference type="EMBL" id="BMYO01000005">
    <property type="protein sequence ID" value="GHD63775.1"/>
    <property type="molecule type" value="Genomic_DNA"/>
</dbReference>
<dbReference type="RefSeq" id="WP_189460700.1">
    <property type="nucleotide sequence ID" value="NZ_BMYO01000005.1"/>
</dbReference>
<proteinExistence type="predicted"/>
<reference evidence="2" key="1">
    <citation type="journal article" date="2019" name="Int. J. Syst. Evol. Microbiol.">
        <title>The Global Catalogue of Microorganisms (GCM) 10K type strain sequencing project: providing services to taxonomists for standard genome sequencing and annotation.</title>
        <authorList>
            <consortium name="The Broad Institute Genomics Platform"/>
            <consortium name="The Broad Institute Genome Sequencing Center for Infectious Disease"/>
            <person name="Wu L."/>
            <person name="Ma J."/>
        </authorList>
    </citation>
    <scope>NUCLEOTIDE SEQUENCE [LARGE SCALE GENOMIC DNA]</scope>
    <source>
        <strain evidence="2">KCTC 23701</strain>
    </source>
</reference>
<gene>
    <name evidence="1" type="ORF">GCM10007350_21930</name>
</gene>
<name>A0ABQ3H279_9NEIS</name>
<keyword evidence="2" id="KW-1185">Reference proteome</keyword>
<organism evidence="1 2">
    <name type="scientific">Jeongeupia chitinilytica</name>
    <dbReference type="NCBI Taxonomy" id="1041641"/>
    <lineage>
        <taxon>Bacteria</taxon>
        <taxon>Pseudomonadati</taxon>
        <taxon>Pseudomonadota</taxon>
        <taxon>Betaproteobacteria</taxon>
        <taxon>Neisseriales</taxon>
        <taxon>Chitinibacteraceae</taxon>
        <taxon>Jeongeupia</taxon>
    </lineage>
</organism>
<comment type="caution">
    <text evidence="1">The sequence shown here is derived from an EMBL/GenBank/DDBJ whole genome shotgun (WGS) entry which is preliminary data.</text>
</comment>
<protein>
    <submittedName>
        <fullName evidence="1">Uncharacterized protein</fullName>
    </submittedName>
</protein>